<keyword evidence="3" id="KW-1185">Reference proteome</keyword>
<dbReference type="GO" id="GO:0003677">
    <property type="term" value="F:DNA binding"/>
    <property type="evidence" value="ECO:0007669"/>
    <property type="project" value="InterPro"/>
</dbReference>
<dbReference type="PROSITE" id="PS50943">
    <property type="entry name" value="HTH_CROC1"/>
    <property type="match status" value="1"/>
</dbReference>
<dbReference type="InterPro" id="IPR001387">
    <property type="entry name" value="Cro/C1-type_HTH"/>
</dbReference>
<dbReference type="Gene3D" id="1.10.10.10">
    <property type="entry name" value="Winged helix-like DNA-binding domain superfamily/Winged helix DNA-binding domain"/>
    <property type="match status" value="1"/>
</dbReference>
<evidence type="ECO:0000259" key="1">
    <source>
        <dbReference type="PROSITE" id="PS50943"/>
    </source>
</evidence>
<dbReference type="AlphaFoldDB" id="M3A644"/>
<protein>
    <recommendedName>
        <fullName evidence="1">HTH cro/C1-type domain-containing protein</fullName>
    </recommendedName>
</protein>
<sequence length="260" mass="28672">MPKPKRRKMLANGRNGCDRFVALPHYLLKSPAWMTMTPNAKALLIQLWARHNGTNNGEIGYSVRDAVAIGLSKDQAARALKELVERGFLRVGRESSFTLKSKAARTWILTGEPIGAAPATKEFMRWQQTTEVEKNISRSHQCDTQSHQCDSQSTNETKLPITVSPVRPSEIVDTISRSHQCDTYIIPCSGEEALVSGRVLDGASIKAERLRRKLSLRALASLAGISHEAVAKIERGELRGPAIAKLSAALNSHMETEHVQ</sequence>
<dbReference type="RefSeq" id="WP_008620799.1">
    <property type="nucleotide sequence ID" value="NZ_AONQ01000072.1"/>
</dbReference>
<dbReference type="EMBL" id="AONQ01000072">
    <property type="protein sequence ID" value="EME68268.1"/>
    <property type="molecule type" value="Genomic_DNA"/>
</dbReference>
<dbReference type="SUPFAM" id="SSF47413">
    <property type="entry name" value="lambda repressor-like DNA-binding domains"/>
    <property type="match status" value="1"/>
</dbReference>
<feature type="domain" description="HTH cro/C1-type" evidence="1">
    <location>
        <begin position="205"/>
        <end position="258"/>
    </location>
</feature>
<dbReference type="Pfam" id="PF01381">
    <property type="entry name" value="HTH_3"/>
    <property type="match status" value="1"/>
</dbReference>
<dbReference type="InterPro" id="IPR036388">
    <property type="entry name" value="WH-like_DNA-bd_sf"/>
</dbReference>
<accession>M3A644</accession>
<dbReference type="Proteomes" id="UP000011744">
    <property type="component" value="Unassembled WGS sequence"/>
</dbReference>
<dbReference type="STRING" id="1244869.H261_19199"/>
<dbReference type="SMART" id="SM00530">
    <property type="entry name" value="HTH_XRE"/>
    <property type="match status" value="1"/>
</dbReference>
<reference evidence="2 3" key="1">
    <citation type="journal article" date="2014" name="Genome Announc.">
        <title>Draft Genome Sequence of Magnetospirillum sp. Strain SO-1, a Freshwater Magnetotactic Bacterium Isolated from the Ol'khovka River, Russia.</title>
        <authorList>
            <person name="Grouzdev D.S."/>
            <person name="Dziuba M.V."/>
            <person name="Sukhacheva M.S."/>
            <person name="Mardanov A.V."/>
            <person name="Beletskiy A.V."/>
            <person name="Kuznetsov B.B."/>
            <person name="Skryabin K.G."/>
        </authorList>
    </citation>
    <scope>NUCLEOTIDE SEQUENCE [LARGE SCALE GENOMIC DNA]</scope>
    <source>
        <strain evidence="2 3">SO-1</strain>
    </source>
</reference>
<dbReference type="eggNOG" id="COG1414">
    <property type="taxonomic scope" value="Bacteria"/>
</dbReference>
<comment type="caution">
    <text evidence="2">The sequence shown here is derived from an EMBL/GenBank/DDBJ whole genome shotgun (WGS) entry which is preliminary data.</text>
</comment>
<dbReference type="Gene3D" id="1.10.260.40">
    <property type="entry name" value="lambda repressor-like DNA-binding domains"/>
    <property type="match status" value="1"/>
</dbReference>
<dbReference type="InterPro" id="IPR010982">
    <property type="entry name" value="Lambda_DNA-bd_dom_sf"/>
</dbReference>
<organism evidence="2 3">
    <name type="scientific">Paramagnetospirillum caucaseum</name>
    <dbReference type="NCBI Taxonomy" id="1244869"/>
    <lineage>
        <taxon>Bacteria</taxon>
        <taxon>Pseudomonadati</taxon>
        <taxon>Pseudomonadota</taxon>
        <taxon>Alphaproteobacteria</taxon>
        <taxon>Rhodospirillales</taxon>
        <taxon>Magnetospirillaceae</taxon>
        <taxon>Paramagnetospirillum</taxon>
    </lineage>
</organism>
<evidence type="ECO:0000313" key="3">
    <source>
        <dbReference type="Proteomes" id="UP000011744"/>
    </source>
</evidence>
<evidence type="ECO:0000313" key="2">
    <source>
        <dbReference type="EMBL" id="EME68268.1"/>
    </source>
</evidence>
<dbReference type="OrthoDB" id="6058756at2"/>
<proteinExistence type="predicted"/>
<dbReference type="PATRIC" id="fig|1244869.3.peg.3829"/>
<name>M3A644_9PROT</name>
<dbReference type="CDD" id="cd00093">
    <property type="entry name" value="HTH_XRE"/>
    <property type="match status" value="1"/>
</dbReference>
<gene>
    <name evidence="2" type="ORF">H261_19199</name>
</gene>